<dbReference type="InterPro" id="IPR046393">
    <property type="entry name" value="Helic_T4"/>
</dbReference>
<dbReference type="PANTHER" id="PTHR30153:SF2">
    <property type="entry name" value="REPLICATIVE DNA HELICASE"/>
    <property type="match status" value="1"/>
</dbReference>
<comment type="function">
    <text evidence="1">ATP-dependent DNA helicase essential for viral DNA replication and recombination. The helicase moves 5' -&gt; 3' on the lagging strand template, unwinding the DNA duplex ahead of the leading strand polymerase at the replication fork and generating ssDNA for both leading and lagging strand synthesis. Interaction with the primase allows the primase to initiate lagging strand synthesis and fully activates the helicase. Loaded by the helicase assembly factor on replication forks that begin at discrete replication origin sequences, as well as on forks that are created during recombination.</text>
</comment>
<dbReference type="Proteomes" id="UP000305753">
    <property type="component" value="Segment"/>
</dbReference>
<keyword evidence="1" id="KW-1194">Viral DNA replication</keyword>
<accession>A0A4P2TEB2</accession>
<proteinExistence type="inferred from homology"/>
<evidence type="ECO:0000259" key="2">
    <source>
        <dbReference type="Pfam" id="PF03796"/>
    </source>
</evidence>
<evidence type="ECO:0000256" key="1">
    <source>
        <dbReference type="HAMAP-Rule" id="MF_04155"/>
    </source>
</evidence>
<comment type="subunit">
    <text evidence="1">Homohexamer. The homohexamer is a trimer of asymmetric dimers. Interacts with the DNA primase; this interaction forms the active primosome complex, which is composed of 6 helicase and 1 primase subunits and expresses full helicase and primase activities. Interacts (via C-terminus) with the helicase assembly factor; this interaction brings about the rapid assembly of the helicase onto ssDNA. Part of the replicase complex that includes the DNA polymerase, the polymerase clamp, the clamp loader complex, the single-stranded DNA binding protein, the primase, the DnaB-like replicative helicase and the helicase assembly factor.</text>
</comment>
<dbReference type="GO" id="GO:0003677">
    <property type="term" value="F:DNA binding"/>
    <property type="evidence" value="ECO:0007669"/>
    <property type="project" value="UniProtKB-KW"/>
</dbReference>
<dbReference type="HAMAP" id="MF_04155">
    <property type="entry name" value="Helic_T4"/>
    <property type="match status" value="1"/>
</dbReference>
<dbReference type="GO" id="GO:0039686">
    <property type="term" value="P:bidirectional double-stranded viral DNA replication"/>
    <property type="evidence" value="ECO:0007669"/>
    <property type="project" value="InterPro"/>
</dbReference>
<sequence length="467" mass="53178">MASAMSQMIINNLIHNGDYMRKVQPFLRAEFFQEEGEKIVFGLIDNFVSEYEERPTVDALVVSLENMKLNEYAMKSCIGVLEGIEPGLEQLDWLVKESEKWCRAQALSNAISKSVDVYQGTDDKLTPENLPELFEDALSIRFDHEIGHIYWDMAGEHYDAFHNQEESKIPFGIDLMNRITRGGVQTKTLNIVLASINAGKTTFLIDRAAEAIERGEDCIYYSFEVAESVIRHRVDCRLMGITFDALERMTKAEYLARLDKLKERKKTMGQLIIKEYPAGGAHTGHMRQHYRETVQRLGRDNIKVVCCDYIGEMASSRLPAHLMSSTNIYYGSIARELRAFAFEFDIAMWSAVQFSRSKQNESDGDMQDVADAISIPKIADFMVSFSAPDELAKMMQARGAVLKNRYGNKAKLKYFMIGLDNDRQVYFDLDWESQAGTMTEQEIEYAKSVRIGNGPTSTGENVADWEF</sequence>
<comment type="caution">
    <text evidence="1">Lacks conserved residue(s) required for the propagation of feature annotation.</text>
</comment>
<dbReference type="Pfam" id="PF03796">
    <property type="entry name" value="DnaB_C"/>
    <property type="match status" value="1"/>
</dbReference>
<name>A0A4P2TEB2_9CAUD</name>
<keyword evidence="1" id="KW-0067">ATP-binding</keyword>
<keyword evidence="1" id="KW-0235">DNA replication</keyword>
<reference evidence="3 4" key="1">
    <citation type="submission" date="2018-05" db="EMBL/GenBank/DDBJ databases">
        <title>Whole genome sequencing of Vibrio phage VP-1.</title>
        <authorList>
            <person name="Nandita M."/>
            <person name="Bhat S.G."/>
        </authorList>
    </citation>
    <scope>NUCLEOTIDE SEQUENCE [LARGE SCALE GENOMIC DNA]</scope>
</reference>
<dbReference type="InterPro" id="IPR027417">
    <property type="entry name" value="P-loop_NTPase"/>
</dbReference>
<protein>
    <recommendedName>
        <fullName evidence="1">DnaB-like replicative helicase</fullName>
        <ecNumber evidence="1">3.6.4.-</ecNumber>
    </recommendedName>
</protein>
<keyword evidence="1" id="KW-0547">Nucleotide-binding</keyword>
<dbReference type="GO" id="GO:0003678">
    <property type="term" value="F:DNA helicase activity"/>
    <property type="evidence" value="ECO:0007669"/>
    <property type="project" value="UniProtKB-UniRule"/>
</dbReference>
<dbReference type="GO" id="GO:0006260">
    <property type="term" value="P:DNA replication"/>
    <property type="evidence" value="ECO:0007669"/>
    <property type="project" value="UniProtKB-KW"/>
</dbReference>
<dbReference type="EMBL" id="MH363700">
    <property type="protein sequence ID" value="AWY10127.1"/>
    <property type="molecule type" value="Genomic_DNA"/>
</dbReference>
<dbReference type="GO" id="GO:0005524">
    <property type="term" value="F:ATP binding"/>
    <property type="evidence" value="ECO:0007669"/>
    <property type="project" value="UniProtKB-UniRule"/>
</dbReference>
<feature type="domain" description="SF4 helicase" evidence="2">
    <location>
        <begin position="172"/>
        <end position="413"/>
    </location>
</feature>
<dbReference type="Gene3D" id="3.40.50.300">
    <property type="entry name" value="P-loop containing nucleotide triphosphate hydrolases"/>
    <property type="match status" value="1"/>
</dbReference>
<keyword evidence="1" id="KW-0238">DNA-binding</keyword>
<dbReference type="PANTHER" id="PTHR30153">
    <property type="entry name" value="REPLICATIVE DNA HELICASE DNAB"/>
    <property type="match status" value="1"/>
</dbReference>
<dbReference type="GO" id="GO:0016787">
    <property type="term" value="F:hydrolase activity"/>
    <property type="evidence" value="ECO:0007669"/>
    <property type="project" value="UniProtKB-KW"/>
</dbReference>
<keyword evidence="1" id="KW-0378">Hydrolase</keyword>
<organism evidence="3 4">
    <name type="scientific">Vibrio phage VP-1</name>
    <dbReference type="NCBI Taxonomy" id="2234088"/>
    <lineage>
        <taxon>Viruses</taxon>
        <taxon>Duplodnaviria</taxon>
        <taxon>Heunggongvirae</taxon>
        <taxon>Uroviricota</taxon>
        <taxon>Caudoviricetes</taxon>
        <taxon>Pantevenvirales</taxon>
        <taxon>Ackermannviridae</taxon>
        <taxon>Vapseptimavirus</taxon>
        <taxon>Vapseptimavirus VAP7</taxon>
    </lineage>
</organism>
<evidence type="ECO:0000313" key="3">
    <source>
        <dbReference type="EMBL" id="AWY10127.1"/>
    </source>
</evidence>
<evidence type="ECO:0000313" key="4">
    <source>
        <dbReference type="Proteomes" id="UP000305753"/>
    </source>
</evidence>
<dbReference type="EC" id="3.6.4.-" evidence="1"/>
<keyword evidence="1 3" id="KW-0347">Helicase</keyword>
<comment type="similarity">
    <text evidence="1">Belongs to the helicase family. DnaB subfamily.</text>
</comment>
<dbReference type="InterPro" id="IPR007694">
    <property type="entry name" value="DNA_helicase_DnaB-like_C"/>
</dbReference>
<dbReference type="SUPFAM" id="SSF52540">
    <property type="entry name" value="P-loop containing nucleoside triphosphate hydrolases"/>
    <property type="match status" value="1"/>
</dbReference>